<comment type="caution">
    <text evidence="1">The sequence shown here is derived from an EMBL/GenBank/DDBJ whole genome shotgun (WGS) entry which is preliminary data.</text>
</comment>
<gene>
    <name evidence="1" type="ORF">V6N12_061729</name>
</gene>
<organism evidence="1 2">
    <name type="scientific">Hibiscus sabdariffa</name>
    <name type="common">roselle</name>
    <dbReference type="NCBI Taxonomy" id="183260"/>
    <lineage>
        <taxon>Eukaryota</taxon>
        <taxon>Viridiplantae</taxon>
        <taxon>Streptophyta</taxon>
        <taxon>Embryophyta</taxon>
        <taxon>Tracheophyta</taxon>
        <taxon>Spermatophyta</taxon>
        <taxon>Magnoliopsida</taxon>
        <taxon>eudicotyledons</taxon>
        <taxon>Gunneridae</taxon>
        <taxon>Pentapetalae</taxon>
        <taxon>rosids</taxon>
        <taxon>malvids</taxon>
        <taxon>Malvales</taxon>
        <taxon>Malvaceae</taxon>
        <taxon>Malvoideae</taxon>
        <taxon>Hibiscus</taxon>
    </lineage>
</organism>
<evidence type="ECO:0000313" key="2">
    <source>
        <dbReference type="Proteomes" id="UP001472677"/>
    </source>
</evidence>
<evidence type="ECO:0008006" key="3">
    <source>
        <dbReference type="Google" id="ProtNLM"/>
    </source>
</evidence>
<protein>
    <recommendedName>
        <fullName evidence="3">Pectinesterase inhibitor domain-containing protein</fullName>
    </recommendedName>
</protein>
<dbReference type="Proteomes" id="UP001472677">
    <property type="component" value="Unassembled WGS sequence"/>
</dbReference>
<proteinExistence type="predicted"/>
<dbReference type="EMBL" id="JBBPBM010000021">
    <property type="protein sequence ID" value="KAK8548825.1"/>
    <property type="molecule type" value="Genomic_DNA"/>
</dbReference>
<accession>A0ABR2DZJ8</accession>
<dbReference type="InterPro" id="IPR035513">
    <property type="entry name" value="Invertase/methylesterase_inhib"/>
</dbReference>
<keyword evidence="2" id="KW-1185">Reference proteome</keyword>
<dbReference type="SUPFAM" id="SSF101148">
    <property type="entry name" value="Plant invertase/pectin methylesterase inhibitor"/>
    <property type="match status" value="1"/>
</dbReference>
<dbReference type="Gene3D" id="1.20.140.40">
    <property type="entry name" value="Invertase/pectin methylesterase inhibitor family protein"/>
    <property type="match status" value="1"/>
</dbReference>
<sequence length="134" mass="14988">MLIKALTELTKRAISTATKMAADPMYSHDPMMAEGLRSCRELYFDEALDYLKQAMDLLQVHDIGNVDNFVGFATLDYEACDAGLTWQPEPFSEAVSPTADEDHGRIFPMAKIYDQLSNLGDIIGDIIVDILYPH</sequence>
<name>A0ABR2DZJ8_9ROSI</name>
<reference evidence="1 2" key="1">
    <citation type="journal article" date="2024" name="G3 (Bethesda)">
        <title>Genome assembly of Hibiscus sabdariffa L. provides insights into metabolisms of medicinal natural products.</title>
        <authorList>
            <person name="Kim T."/>
        </authorList>
    </citation>
    <scope>NUCLEOTIDE SEQUENCE [LARGE SCALE GENOMIC DNA]</scope>
    <source>
        <strain evidence="1">TK-2024</strain>
        <tissue evidence="1">Old leaves</tissue>
    </source>
</reference>
<evidence type="ECO:0000313" key="1">
    <source>
        <dbReference type="EMBL" id="KAK8548825.1"/>
    </source>
</evidence>